<protein>
    <recommendedName>
        <fullName evidence="6">LPS-assembly lipoprotein LptE</fullName>
    </recommendedName>
</protein>
<comment type="similarity">
    <text evidence="6">Belongs to the LptE lipoprotein family.</text>
</comment>
<dbReference type="PROSITE" id="PS51257">
    <property type="entry name" value="PROKAR_LIPOPROTEIN"/>
    <property type="match status" value="1"/>
</dbReference>
<keyword evidence="5 6" id="KW-0449">Lipoprotein</keyword>
<evidence type="ECO:0000313" key="8">
    <source>
        <dbReference type="Proteomes" id="UP000532440"/>
    </source>
</evidence>
<comment type="function">
    <text evidence="6">Together with LptD, is involved in the assembly of lipopolysaccharide (LPS) at the surface of the outer membrane. Required for the proper assembly of LptD. Binds LPS and may serve as the LPS recognition site at the outer membrane.</text>
</comment>
<dbReference type="PANTHER" id="PTHR38098:SF1">
    <property type="entry name" value="LPS-ASSEMBLY LIPOPROTEIN LPTE"/>
    <property type="match status" value="1"/>
</dbReference>
<evidence type="ECO:0000256" key="2">
    <source>
        <dbReference type="ARBA" id="ARBA00023136"/>
    </source>
</evidence>
<reference evidence="7 8" key="1">
    <citation type="submission" date="2020-08" db="EMBL/GenBank/DDBJ databases">
        <title>Genomic Encyclopedia of Type Strains, Phase IV (KMG-IV): sequencing the most valuable type-strain genomes for metagenomic binning, comparative biology and taxonomic classification.</title>
        <authorList>
            <person name="Goeker M."/>
        </authorList>
    </citation>
    <scope>NUCLEOTIDE SEQUENCE [LARGE SCALE GENOMIC DNA]</scope>
    <source>
        <strain evidence="7 8">DSM 29781</strain>
    </source>
</reference>
<evidence type="ECO:0000256" key="1">
    <source>
        <dbReference type="ARBA" id="ARBA00022729"/>
    </source>
</evidence>
<comment type="caution">
    <text evidence="7">The sequence shown here is derived from an EMBL/GenBank/DDBJ whole genome shotgun (WGS) entry which is preliminary data.</text>
</comment>
<name>A0A7W8M7H0_9BURK</name>
<evidence type="ECO:0000256" key="3">
    <source>
        <dbReference type="ARBA" id="ARBA00023139"/>
    </source>
</evidence>
<dbReference type="Pfam" id="PF04390">
    <property type="entry name" value="LptE"/>
    <property type="match status" value="1"/>
</dbReference>
<dbReference type="HAMAP" id="MF_01186">
    <property type="entry name" value="LPS_assembly_LptE"/>
    <property type="match status" value="1"/>
</dbReference>
<dbReference type="AlphaFoldDB" id="A0A7W8M7H0"/>
<dbReference type="GO" id="GO:0015920">
    <property type="term" value="P:lipopolysaccharide transport"/>
    <property type="evidence" value="ECO:0007669"/>
    <property type="project" value="TreeGrafter"/>
</dbReference>
<dbReference type="InterPro" id="IPR007485">
    <property type="entry name" value="LPS_assembly_LptE"/>
</dbReference>
<dbReference type="PANTHER" id="PTHR38098">
    <property type="entry name" value="LPS-ASSEMBLY LIPOPROTEIN LPTE"/>
    <property type="match status" value="1"/>
</dbReference>
<evidence type="ECO:0000256" key="6">
    <source>
        <dbReference type="HAMAP-Rule" id="MF_01186"/>
    </source>
</evidence>
<keyword evidence="2 6" id="KW-0472">Membrane</keyword>
<dbReference type="RefSeq" id="WP_183964408.1">
    <property type="nucleotide sequence ID" value="NZ_BAABEW010000008.1"/>
</dbReference>
<comment type="subcellular location">
    <subcellularLocation>
        <location evidence="6">Cell outer membrane</location>
        <topology evidence="6">Lipid-anchor</topology>
    </subcellularLocation>
</comment>
<keyword evidence="8" id="KW-1185">Reference proteome</keyword>
<dbReference type="GO" id="GO:1990351">
    <property type="term" value="C:transporter complex"/>
    <property type="evidence" value="ECO:0007669"/>
    <property type="project" value="TreeGrafter"/>
</dbReference>
<organism evidence="7 8">
    <name type="scientific">Quisquiliibacterium transsilvanicum</name>
    <dbReference type="NCBI Taxonomy" id="1549638"/>
    <lineage>
        <taxon>Bacteria</taxon>
        <taxon>Pseudomonadati</taxon>
        <taxon>Pseudomonadota</taxon>
        <taxon>Betaproteobacteria</taxon>
        <taxon>Burkholderiales</taxon>
        <taxon>Burkholderiaceae</taxon>
        <taxon>Quisquiliibacterium</taxon>
    </lineage>
</organism>
<evidence type="ECO:0000313" key="7">
    <source>
        <dbReference type="EMBL" id="MBB5270733.1"/>
    </source>
</evidence>
<keyword evidence="3 6" id="KW-0564">Palmitate</keyword>
<proteinExistence type="inferred from homology"/>
<dbReference type="Gene3D" id="3.30.160.150">
    <property type="entry name" value="Lipoprotein like domain"/>
    <property type="match status" value="1"/>
</dbReference>
<evidence type="ECO:0000256" key="4">
    <source>
        <dbReference type="ARBA" id="ARBA00023237"/>
    </source>
</evidence>
<gene>
    <name evidence="6" type="primary">lptE</name>
    <name evidence="7" type="ORF">HNQ70_000737</name>
</gene>
<comment type="subunit">
    <text evidence="6">Component of the lipopolysaccharide transport and assembly complex. Interacts with LptD.</text>
</comment>
<evidence type="ECO:0000256" key="5">
    <source>
        <dbReference type="ARBA" id="ARBA00023288"/>
    </source>
</evidence>
<accession>A0A7W8M7H0</accession>
<dbReference type="GO" id="GO:0009279">
    <property type="term" value="C:cell outer membrane"/>
    <property type="evidence" value="ECO:0007669"/>
    <property type="project" value="UniProtKB-SubCell"/>
</dbReference>
<dbReference type="GO" id="GO:0001530">
    <property type="term" value="F:lipopolysaccharide binding"/>
    <property type="evidence" value="ECO:0007669"/>
    <property type="project" value="TreeGrafter"/>
</dbReference>
<keyword evidence="4 6" id="KW-0998">Cell outer membrane</keyword>
<sequence>MRPAPIIPRRSVLAALAATLLAAGCGFQLRGSAEMPFRTLYAGFPPGSETGLEFARMMRGNDTRLVARPQDAQARLEVLSEGREKEIVGFSSTGRPREHQLRLLFSFRLVDAGEEELIPPTRLVLHRDITTTDTQYVAKEQEEALLYRDMQRDLVQQLLRRLSAARR</sequence>
<keyword evidence="1 6" id="KW-0732">Signal</keyword>
<dbReference type="EMBL" id="JACHGB010000002">
    <property type="protein sequence ID" value="MBB5270733.1"/>
    <property type="molecule type" value="Genomic_DNA"/>
</dbReference>
<dbReference type="GO" id="GO:0043165">
    <property type="term" value="P:Gram-negative-bacterium-type cell outer membrane assembly"/>
    <property type="evidence" value="ECO:0007669"/>
    <property type="project" value="UniProtKB-UniRule"/>
</dbReference>
<dbReference type="Proteomes" id="UP000532440">
    <property type="component" value="Unassembled WGS sequence"/>
</dbReference>